<evidence type="ECO:0000313" key="8">
    <source>
        <dbReference type="Proteomes" id="UP000831113"/>
    </source>
</evidence>
<dbReference type="InterPro" id="IPR028090">
    <property type="entry name" value="JAB_dom_prok"/>
</dbReference>
<sequence>MMRIHKALLDKIQAHAASSPEECCGFVFGHDKEAGRVVTETMAVANAEQNDKRLRFRIAPKDYLFAEQFAEQKQMQLLGVYHSHPEHSAVPSKHDSQAAFPYFSYLIVSVLGGRVDDVQSWRLSDEGHFENEPIHITDSF</sequence>
<dbReference type="SMART" id="SM00232">
    <property type="entry name" value="JAB_MPN"/>
    <property type="match status" value="1"/>
</dbReference>
<dbReference type="InterPro" id="IPR051929">
    <property type="entry name" value="VirAsm_ModProt"/>
</dbReference>
<dbReference type="EMBL" id="CP094669">
    <property type="protein sequence ID" value="UOG75262.1"/>
    <property type="molecule type" value="Genomic_DNA"/>
</dbReference>
<keyword evidence="3" id="KW-0378">Hydrolase</keyword>
<evidence type="ECO:0000259" key="6">
    <source>
        <dbReference type="SMART" id="SM00232"/>
    </source>
</evidence>
<evidence type="ECO:0000256" key="5">
    <source>
        <dbReference type="ARBA" id="ARBA00023049"/>
    </source>
</evidence>
<keyword evidence="5" id="KW-0482">Metalloprotease</keyword>
<keyword evidence="2" id="KW-0479">Metal-binding</keyword>
<evidence type="ECO:0000313" key="7">
    <source>
        <dbReference type="EMBL" id="UOG75262.1"/>
    </source>
</evidence>
<dbReference type="Gene3D" id="3.40.140.10">
    <property type="entry name" value="Cytidine Deaminase, domain 2"/>
    <property type="match status" value="1"/>
</dbReference>
<evidence type="ECO:0000256" key="2">
    <source>
        <dbReference type="ARBA" id="ARBA00022723"/>
    </source>
</evidence>
<evidence type="ECO:0000256" key="1">
    <source>
        <dbReference type="ARBA" id="ARBA00022670"/>
    </source>
</evidence>
<dbReference type="CDD" id="cd08070">
    <property type="entry name" value="MPN_like"/>
    <property type="match status" value="1"/>
</dbReference>
<name>A0ABY4CYX8_9BACT</name>
<gene>
    <name evidence="7" type="ORF">MTX78_01385</name>
</gene>
<organism evidence="7 8">
    <name type="scientific">Hymenobacter tibetensis</name>
    <dbReference type="NCBI Taxonomy" id="497967"/>
    <lineage>
        <taxon>Bacteria</taxon>
        <taxon>Pseudomonadati</taxon>
        <taxon>Bacteroidota</taxon>
        <taxon>Cytophagia</taxon>
        <taxon>Cytophagales</taxon>
        <taxon>Hymenobacteraceae</taxon>
        <taxon>Hymenobacter</taxon>
    </lineage>
</organism>
<dbReference type="PANTHER" id="PTHR34858:SF1">
    <property type="entry name" value="CYSO-CYSTEINE PEPTIDASE"/>
    <property type="match status" value="1"/>
</dbReference>
<keyword evidence="8" id="KW-1185">Reference proteome</keyword>
<reference evidence="7 8" key="1">
    <citation type="submission" date="2022-03" db="EMBL/GenBank/DDBJ databases">
        <title>Hymenobactersp. isolated from the air.</title>
        <authorList>
            <person name="Won M."/>
            <person name="Kwon S.-W."/>
        </authorList>
    </citation>
    <scope>NUCLEOTIDE SEQUENCE [LARGE SCALE GENOMIC DNA]</scope>
    <source>
        <strain evidence="7 8">KACC 21982</strain>
    </source>
</reference>
<dbReference type="Proteomes" id="UP000831113">
    <property type="component" value="Chromosome"/>
</dbReference>
<dbReference type="InterPro" id="IPR000555">
    <property type="entry name" value="JAMM/MPN+_dom"/>
</dbReference>
<dbReference type="PANTHER" id="PTHR34858">
    <property type="entry name" value="CYSO-CYSTEINE PEPTIDASE"/>
    <property type="match status" value="1"/>
</dbReference>
<proteinExistence type="predicted"/>
<keyword evidence="1" id="KW-0645">Protease</keyword>
<accession>A0ABY4CYX8</accession>
<keyword evidence="4" id="KW-0862">Zinc</keyword>
<evidence type="ECO:0000256" key="3">
    <source>
        <dbReference type="ARBA" id="ARBA00022801"/>
    </source>
</evidence>
<evidence type="ECO:0000256" key="4">
    <source>
        <dbReference type="ARBA" id="ARBA00022833"/>
    </source>
</evidence>
<dbReference type="SUPFAM" id="SSF102712">
    <property type="entry name" value="JAB1/MPN domain"/>
    <property type="match status" value="1"/>
</dbReference>
<protein>
    <submittedName>
        <fullName evidence="7">M67 family metallopeptidase</fullName>
    </submittedName>
</protein>
<dbReference type="RefSeq" id="WP_243799229.1">
    <property type="nucleotide sequence ID" value="NZ_CP094669.1"/>
</dbReference>
<feature type="domain" description="JAB1/MPN/MOV34 metalloenzyme" evidence="6">
    <location>
        <begin position="1"/>
        <end position="134"/>
    </location>
</feature>
<dbReference type="Pfam" id="PF14464">
    <property type="entry name" value="Prok-JAB"/>
    <property type="match status" value="1"/>
</dbReference>